<evidence type="ECO:0000256" key="1">
    <source>
        <dbReference type="SAM" id="SignalP"/>
    </source>
</evidence>
<dbReference type="EMBL" id="JABFRW010000195">
    <property type="protein sequence ID" value="NOT35436.1"/>
    <property type="molecule type" value="Genomic_DNA"/>
</dbReference>
<evidence type="ECO:0008006" key="4">
    <source>
        <dbReference type="Google" id="ProtNLM"/>
    </source>
</evidence>
<gene>
    <name evidence="2" type="ORF">HOP12_14925</name>
</gene>
<accession>A0A849SLF8</accession>
<protein>
    <recommendedName>
        <fullName evidence="4">DUF4139 domain-containing protein</fullName>
    </recommendedName>
</protein>
<feature type="chain" id="PRO_5032762298" description="DUF4139 domain-containing protein" evidence="1">
    <location>
        <begin position="21"/>
        <end position="556"/>
    </location>
</feature>
<feature type="non-terminal residue" evidence="2">
    <location>
        <position position="556"/>
    </location>
</feature>
<organism evidence="2 3">
    <name type="scientific">Eiseniibacteriota bacterium</name>
    <dbReference type="NCBI Taxonomy" id="2212470"/>
    <lineage>
        <taxon>Bacteria</taxon>
        <taxon>Candidatus Eiseniibacteriota</taxon>
    </lineage>
</organism>
<sequence>MRLFALALGLFWASSAPVRAETQAEPIASLTRMPVREVTVFKDGHAFVVQEGRVPVDARGTVVLDRLPVPVLGTFWPYSAERDVKLSAVTASRRRVSGEQTAIDVRGLLEANPGAMVELVDVDGKTVSGRLKGLPSRPVEELRGLEGATDRDLVPVKGAVVLLETGQGVLALPIERVRSVSFKGTPTARFANESFKNLLTLGFVWPQGRPRREIEVGMAYVQKGLRWIPSYRVTIGGAGKARVQLQATLVNELTDLEDIVVNLVVGVPTFRFKDMVDPMALQETMARLGSAFDGQSVGGYALSNAIMSQTADMEGSRMRQENFRGSDLAPSLGPEVAGSEKDEDLFIFTIKGVTLKKGERMVLPVTEYELAYRDVYVLDLPFAPPAEVRANASDEQQREVARLLAAPHFTHVLRLTNSSHEPLTTAPALIGSEDRVLGQGMMTYTAPGADCDLALTTAVDIKVTKRDRETARVPGALTVDGSSYLRVDLQGNIAITNRRDQAVDIEVKRSILGHADQAGQLGKVAMVNAYEEGGAAAQPPWWGWYGWPGWWGAVNG</sequence>
<reference evidence="2 3" key="1">
    <citation type="submission" date="2020-04" db="EMBL/GenBank/DDBJ databases">
        <title>Metagenomic profiling of ammonia- and methane-oxidizing microorganisms in a Dutch drinking water treatment plant.</title>
        <authorList>
            <person name="Poghosyan L."/>
            <person name="Leucker S."/>
        </authorList>
    </citation>
    <scope>NUCLEOTIDE SEQUENCE [LARGE SCALE GENOMIC DNA]</scope>
    <source>
        <strain evidence="2">S-RSF-IL-03</strain>
    </source>
</reference>
<evidence type="ECO:0000313" key="3">
    <source>
        <dbReference type="Proteomes" id="UP000580839"/>
    </source>
</evidence>
<keyword evidence="1" id="KW-0732">Signal</keyword>
<proteinExistence type="predicted"/>
<name>A0A849SLF8_UNCEI</name>
<feature type="signal peptide" evidence="1">
    <location>
        <begin position="1"/>
        <end position="20"/>
    </location>
</feature>
<dbReference type="AlphaFoldDB" id="A0A849SLF8"/>
<dbReference type="Proteomes" id="UP000580839">
    <property type="component" value="Unassembled WGS sequence"/>
</dbReference>
<comment type="caution">
    <text evidence="2">The sequence shown here is derived from an EMBL/GenBank/DDBJ whole genome shotgun (WGS) entry which is preliminary data.</text>
</comment>
<evidence type="ECO:0000313" key="2">
    <source>
        <dbReference type="EMBL" id="NOT35436.1"/>
    </source>
</evidence>